<name>A0A8E0VLQ7_9TREM</name>
<reference evidence="2" key="1">
    <citation type="submission" date="2019-05" db="EMBL/GenBank/DDBJ databases">
        <title>Annotation for the trematode Fasciolopsis buski.</title>
        <authorList>
            <person name="Choi Y.-J."/>
        </authorList>
    </citation>
    <scope>NUCLEOTIDE SEQUENCE</scope>
    <source>
        <strain evidence="2">HT</strain>
        <tissue evidence="2">Whole worm</tissue>
    </source>
</reference>
<comment type="caution">
    <text evidence="2">The sequence shown here is derived from an EMBL/GenBank/DDBJ whole genome shotgun (WGS) entry which is preliminary data.</text>
</comment>
<organism evidence="2 3">
    <name type="scientific">Fasciolopsis buskii</name>
    <dbReference type="NCBI Taxonomy" id="27845"/>
    <lineage>
        <taxon>Eukaryota</taxon>
        <taxon>Metazoa</taxon>
        <taxon>Spiralia</taxon>
        <taxon>Lophotrochozoa</taxon>
        <taxon>Platyhelminthes</taxon>
        <taxon>Trematoda</taxon>
        <taxon>Digenea</taxon>
        <taxon>Plagiorchiida</taxon>
        <taxon>Echinostomata</taxon>
        <taxon>Echinostomatoidea</taxon>
        <taxon>Fasciolidae</taxon>
        <taxon>Fasciolopsis</taxon>
    </lineage>
</organism>
<dbReference type="OrthoDB" id="6256533at2759"/>
<evidence type="ECO:0000313" key="2">
    <source>
        <dbReference type="EMBL" id="KAA0195186.1"/>
    </source>
</evidence>
<dbReference type="Proteomes" id="UP000728185">
    <property type="component" value="Unassembled WGS sequence"/>
</dbReference>
<proteinExistence type="predicted"/>
<accession>A0A8E0VLQ7</accession>
<keyword evidence="3" id="KW-1185">Reference proteome</keyword>
<feature type="region of interest" description="Disordered" evidence="1">
    <location>
        <begin position="927"/>
        <end position="956"/>
    </location>
</feature>
<evidence type="ECO:0000256" key="1">
    <source>
        <dbReference type="SAM" id="MobiDB-lite"/>
    </source>
</evidence>
<feature type="compositionally biased region" description="Basic and acidic residues" evidence="1">
    <location>
        <begin position="850"/>
        <end position="882"/>
    </location>
</feature>
<feature type="compositionally biased region" description="Basic and acidic residues" evidence="1">
    <location>
        <begin position="940"/>
        <end position="949"/>
    </location>
</feature>
<protein>
    <submittedName>
        <fullName evidence="2">Uncharacterized protein</fullName>
    </submittedName>
</protein>
<dbReference type="EMBL" id="LUCM01003878">
    <property type="protein sequence ID" value="KAA0195186.1"/>
    <property type="molecule type" value="Genomic_DNA"/>
</dbReference>
<dbReference type="AlphaFoldDB" id="A0A8E0VLQ7"/>
<evidence type="ECO:0000313" key="3">
    <source>
        <dbReference type="Proteomes" id="UP000728185"/>
    </source>
</evidence>
<sequence>MGISQNRTPHEKAEVIPFAELAKIKRSTSDSRSLAREKEESIIKMSGRTPRQSVKTSIIGSYRRSVTPNTKISSDGAVTTVISRMLSSHTSSDSDTTKSSPCTKTCCENPFSSLNSITTIHSILAGISCGLTVKRKHSEKELMRWLLKRDPRCVIAPDCNVCYHPVYEINVCNVNHDTRWKFTRLLEPEAGDSFVSNPEAVRARVEDIWRQDAKRFIRSVMQEERERLEQLVPPSEQEIATAIKGSDLLKAKTSSSSIMIQPRKTRPKTGEQRREMIFRYLKKQHFSEPRTGQEVLNLDSQTVEETSEKPVEVMSDIEFGGFLSILLTKLGSIDQVYQLISQAIARDNTALTELNTLLGSRNARNAFYQKLRMPKNAFEYLASLLGSSRQLREVLAKVIDCNVADFELLSPKLDSATAVYNLIEAYKEARREAIQIIQSFMPLCSTCGSIVDMLIDGNESKETVAELINGVDVKYDTRLMQLPKITVETLSMIAESVVNCDGKRLREMKRTKIPARRSSAMVTTFQDADKKFGRRASSQEGFIQNASELRFKMSINTLVKDTLNELRVNPQNTLLEPTTMDYVNLVNKGEFFMAQTSASDQEPPHAADERLIEHFSTLMRKMRHVMAWSMIKDPVEGDLCLSNLKRTIARGISVTEAAVRYIEEFMAGAAKSRNVADMVQRAVYGNPDVTQELTALLGSGKSSYLLTTVQEAQGQVVDRLLRHCATDCEIQAIEKLLKTIESKSENEIQRRLYGSWIRVIQNISKLAVKFAVKKSAQKTRDLLVSKEMTKAVRRFDESQKHLKETIQSQEGRFEMHTPTFPAEEEKMPKKPRTVDTPLAVKKDSRKGKEKIHQKSDAPEEKSISEASKSSEESLQDIIKELQDGQDEEGSSSESRTISQIGPDNLRFRRTKSGWNTFHMLAKFSEIPDETLLQSKRKRLGDKEEADKGRASSKLMI</sequence>
<gene>
    <name evidence="2" type="ORF">FBUS_05091</name>
</gene>
<feature type="region of interest" description="Disordered" evidence="1">
    <location>
        <begin position="796"/>
        <end position="904"/>
    </location>
</feature>